<evidence type="ECO:0000256" key="2">
    <source>
        <dbReference type="ARBA" id="ARBA00022692"/>
    </source>
</evidence>
<evidence type="ECO:0000256" key="5">
    <source>
        <dbReference type="ARBA" id="ARBA00023136"/>
    </source>
</evidence>
<proteinExistence type="predicted"/>
<keyword evidence="8" id="KW-1185">Reference proteome</keyword>
<keyword evidence="6" id="KW-0325">Glycoprotein</keyword>
<comment type="subcellular location">
    <subcellularLocation>
        <location evidence="1">Membrane</location>
        <topology evidence="1">Single-pass type I membrane protein</topology>
    </subcellularLocation>
</comment>
<evidence type="ECO:0000256" key="6">
    <source>
        <dbReference type="ARBA" id="ARBA00023180"/>
    </source>
</evidence>
<gene>
    <name evidence="7" type="primary">AVEN_117489_1</name>
    <name evidence="7" type="ORF">NPIL_151701</name>
</gene>
<dbReference type="Proteomes" id="UP000887013">
    <property type="component" value="Unassembled WGS sequence"/>
</dbReference>
<dbReference type="InterPro" id="IPR039311">
    <property type="entry name" value="FAM187A/B"/>
</dbReference>
<reference evidence="7" key="1">
    <citation type="submission" date="2020-08" db="EMBL/GenBank/DDBJ databases">
        <title>Multicomponent nature underlies the extraordinary mechanical properties of spider dragline silk.</title>
        <authorList>
            <person name="Kono N."/>
            <person name="Nakamura H."/>
            <person name="Mori M."/>
            <person name="Yoshida Y."/>
            <person name="Ohtoshi R."/>
            <person name="Malay A.D."/>
            <person name="Moran D.A.P."/>
            <person name="Tomita M."/>
            <person name="Numata K."/>
            <person name="Arakawa K."/>
        </authorList>
    </citation>
    <scope>NUCLEOTIDE SEQUENCE</scope>
</reference>
<evidence type="ECO:0000256" key="1">
    <source>
        <dbReference type="ARBA" id="ARBA00004479"/>
    </source>
</evidence>
<organism evidence="7 8">
    <name type="scientific">Nephila pilipes</name>
    <name type="common">Giant wood spider</name>
    <name type="synonym">Nephila maculata</name>
    <dbReference type="NCBI Taxonomy" id="299642"/>
    <lineage>
        <taxon>Eukaryota</taxon>
        <taxon>Metazoa</taxon>
        <taxon>Ecdysozoa</taxon>
        <taxon>Arthropoda</taxon>
        <taxon>Chelicerata</taxon>
        <taxon>Arachnida</taxon>
        <taxon>Araneae</taxon>
        <taxon>Araneomorphae</taxon>
        <taxon>Entelegynae</taxon>
        <taxon>Araneoidea</taxon>
        <taxon>Nephilidae</taxon>
        <taxon>Nephila</taxon>
    </lineage>
</organism>
<accession>A0A8X6P5N5</accession>
<dbReference type="AlphaFoldDB" id="A0A8X6P5N5"/>
<protein>
    <submittedName>
        <fullName evidence="7">Uncharacterized protein</fullName>
    </submittedName>
</protein>
<dbReference type="PANTHER" id="PTHR32178:SF6">
    <property type="entry name" value="IG-LIKE DOMAIN-CONTAINING PROTEIN"/>
    <property type="match status" value="1"/>
</dbReference>
<evidence type="ECO:0000313" key="8">
    <source>
        <dbReference type="Proteomes" id="UP000887013"/>
    </source>
</evidence>
<evidence type="ECO:0000313" key="7">
    <source>
        <dbReference type="EMBL" id="GFT50363.1"/>
    </source>
</evidence>
<name>A0A8X6P5N5_NEPPI</name>
<keyword evidence="2" id="KW-0812">Transmembrane</keyword>
<dbReference type="GO" id="GO:0016020">
    <property type="term" value="C:membrane"/>
    <property type="evidence" value="ECO:0007669"/>
    <property type="project" value="UniProtKB-SubCell"/>
</dbReference>
<dbReference type="PANTHER" id="PTHR32178">
    <property type="entry name" value="FAM187"/>
    <property type="match status" value="1"/>
</dbReference>
<keyword evidence="5" id="KW-0472">Membrane</keyword>
<evidence type="ECO:0000256" key="3">
    <source>
        <dbReference type="ARBA" id="ARBA00022729"/>
    </source>
</evidence>
<dbReference type="EMBL" id="BMAW01016703">
    <property type="protein sequence ID" value="GFT50363.1"/>
    <property type="molecule type" value="Genomic_DNA"/>
</dbReference>
<keyword evidence="4" id="KW-1133">Transmembrane helix</keyword>
<dbReference type="OrthoDB" id="6434091at2759"/>
<comment type="caution">
    <text evidence="7">The sequence shown here is derived from an EMBL/GenBank/DDBJ whole genome shotgun (WGS) entry which is preliminary data.</text>
</comment>
<evidence type="ECO:0000256" key="4">
    <source>
        <dbReference type="ARBA" id="ARBA00022989"/>
    </source>
</evidence>
<keyword evidence="3" id="KW-0732">Signal</keyword>
<sequence length="220" mass="24910">MTGKKKKKGPSQDIILNEFNLVIGWKWSEWSECNRCQTVGRRRRVGICTLKKIDSISPTKPVDTQILREYKKGIPCRSKLLPAPLRNLSIIKNTKSEFMVGFCKIPCPSEASIVVVTDKTGAVVDTVDNSKGIFSMHQPLPNLPALAKRTTLYEELESSVILTCPGNREGKFLIWRNDSYIINPSKVHVLTKGRVKIDIGNNLLIRKLQYSDAAIYRYNF</sequence>